<dbReference type="SUPFAM" id="SSF57716">
    <property type="entry name" value="Glucocorticoid receptor-like (DNA-binding domain)"/>
    <property type="match status" value="1"/>
</dbReference>
<dbReference type="Pfam" id="PF13613">
    <property type="entry name" value="HTH_Tnp_4"/>
    <property type="match status" value="1"/>
</dbReference>
<dbReference type="PROSITE" id="PS50950">
    <property type="entry name" value="ZF_THAP"/>
    <property type="match status" value="1"/>
</dbReference>
<dbReference type="GO" id="GO:0003677">
    <property type="term" value="F:DNA binding"/>
    <property type="evidence" value="ECO:0007669"/>
    <property type="project" value="UniProtKB-UniRule"/>
</dbReference>
<evidence type="ECO:0000256" key="1">
    <source>
        <dbReference type="ARBA" id="ARBA00001968"/>
    </source>
</evidence>
<keyword evidence="9" id="KW-1185">Reference proteome</keyword>
<evidence type="ECO:0000256" key="6">
    <source>
        <dbReference type="PROSITE-ProRule" id="PRU00309"/>
    </source>
</evidence>
<evidence type="ECO:0000256" key="2">
    <source>
        <dbReference type="ARBA" id="ARBA00022723"/>
    </source>
</evidence>
<evidence type="ECO:0000256" key="5">
    <source>
        <dbReference type="ARBA" id="ARBA00023125"/>
    </source>
</evidence>
<keyword evidence="3 6" id="KW-0863">Zinc-finger</keyword>
<keyword evidence="5 6" id="KW-0238">DNA-binding</keyword>
<dbReference type="PANTHER" id="PTHR23080">
    <property type="entry name" value="THAP DOMAIN PROTEIN"/>
    <property type="match status" value="1"/>
</dbReference>
<dbReference type="InterPro" id="IPR027806">
    <property type="entry name" value="HARBI1_dom"/>
</dbReference>
<protein>
    <recommendedName>
        <fullName evidence="7">THAP-type domain-containing protein</fullName>
    </recommendedName>
</protein>
<evidence type="ECO:0000256" key="4">
    <source>
        <dbReference type="ARBA" id="ARBA00022833"/>
    </source>
</evidence>
<comment type="caution">
    <text evidence="8">The sequence shown here is derived from an EMBL/GenBank/DDBJ whole genome shotgun (WGS) entry which is preliminary data.</text>
</comment>
<name>A0A9D4J098_DREPO</name>
<evidence type="ECO:0000313" key="9">
    <source>
        <dbReference type="Proteomes" id="UP000828390"/>
    </source>
</evidence>
<evidence type="ECO:0000313" key="8">
    <source>
        <dbReference type="EMBL" id="KAH3794961.1"/>
    </source>
</evidence>
<dbReference type="Proteomes" id="UP000828390">
    <property type="component" value="Unassembled WGS sequence"/>
</dbReference>
<dbReference type="GO" id="GO:0008270">
    <property type="term" value="F:zinc ion binding"/>
    <property type="evidence" value="ECO:0007669"/>
    <property type="project" value="UniProtKB-KW"/>
</dbReference>
<evidence type="ECO:0000259" key="7">
    <source>
        <dbReference type="PROSITE" id="PS50950"/>
    </source>
</evidence>
<dbReference type="EMBL" id="JAIWYP010000007">
    <property type="protein sequence ID" value="KAH3794961.1"/>
    <property type="molecule type" value="Genomic_DNA"/>
</dbReference>
<dbReference type="Pfam" id="PF13359">
    <property type="entry name" value="DDE_Tnp_4"/>
    <property type="match status" value="1"/>
</dbReference>
<dbReference type="InterPro" id="IPR006612">
    <property type="entry name" value="THAP_Znf"/>
</dbReference>
<evidence type="ECO:0000256" key="3">
    <source>
        <dbReference type="ARBA" id="ARBA00022771"/>
    </source>
</evidence>
<feature type="domain" description="THAP-type" evidence="7">
    <location>
        <begin position="1"/>
        <end position="91"/>
    </location>
</feature>
<keyword evidence="2" id="KW-0479">Metal-binding</keyword>
<dbReference type="OrthoDB" id="7331812at2759"/>
<dbReference type="SMART" id="SM00980">
    <property type="entry name" value="THAP"/>
    <property type="match status" value="1"/>
</dbReference>
<reference evidence="8" key="1">
    <citation type="journal article" date="2019" name="bioRxiv">
        <title>The Genome of the Zebra Mussel, Dreissena polymorpha: A Resource for Invasive Species Research.</title>
        <authorList>
            <person name="McCartney M.A."/>
            <person name="Auch B."/>
            <person name="Kono T."/>
            <person name="Mallez S."/>
            <person name="Zhang Y."/>
            <person name="Obille A."/>
            <person name="Becker A."/>
            <person name="Abrahante J.E."/>
            <person name="Garbe J."/>
            <person name="Badalamenti J.P."/>
            <person name="Herman A."/>
            <person name="Mangelson H."/>
            <person name="Liachko I."/>
            <person name="Sullivan S."/>
            <person name="Sone E.D."/>
            <person name="Koren S."/>
            <person name="Silverstein K.A.T."/>
            <person name="Beckman K.B."/>
            <person name="Gohl D.M."/>
        </authorList>
    </citation>
    <scope>NUCLEOTIDE SEQUENCE</scope>
    <source>
        <strain evidence="8">Duluth1</strain>
        <tissue evidence="8">Whole animal</tissue>
    </source>
</reference>
<keyword evidence="4" id="KW-0862">Zinc</keyword>
<comment type="cofactor">
    <cofactor evidence="1">
        <name>a divalent metal cation</name>
        <dbReference type="ChEBI" id="CHEBI:60240"/>
    </cofactor>
</comment>
<dbReference type="InterPro" id="IPR027805">
    <property type="entry name" value="Transposase_HTH_dom"/>
</dbReference>
<dbReference type="Pfam" id="PF05485">
    <property type="entry name" value="THAP"/>
    <property type="match status" value="1"/>
</dbReference>
<sequence length="478" mass="54215">MVLKCGVYGCSNKADREEGLQYFRLPAIITNQGSLAEKLSTERRHQWLVKLNQNFADKNLGNLRICSEHFVTGKKAELHDKDNPDWVPSLKLGGQKVTTPNPGFISPQLGRYNRIQQRTKRKLDLDTEEVYDIQQCDDSTTTQGTQTDIDSRYMEGMQSELTALRTEIDYLKSVSVSSKISEEAFQGNDVKVNCFTGLASFATLMVLFNYLKEFIPVSDSLTKFQILMMTLLRFRFNLSVLFLAHEFNISQPTVSRLLNSMIDVMYYRLKRCINWPERETLVKTMPMQFRKHFGTKCAVIIDCFEIFIENPSNVKARAETWSAYKHHNTVKFLIGITPTGSVSFLSKSWGGRVSDKYITEHCGFLDKILPGDLILADRGFDIKESVGSLCGHVYTPAFTRGQRQLSAADIESTRKLANVRIHVERIIGTVRQKYPILNGTVPIRLIMGKDENGLTMIDKIGVVCCSLINLNNPVICSD</sequence>
<organism evidence="8 9">
    <name type="scientific">Dreissena polymorpha</name>
    <name type="common">Zebra mussel</name>
    <name type="synonym">Mytilus polymorpha</name>
    <dbReference type="NCBI Taxonomy" id="45954"/>
    <lineage>
        <taxon>Eukaryota</taxon>
        <taxon>Metazoa</taxon>
        <taxon>Spiralia</taxon>
        <taxon>Lophotrochozoa</taxon>
        <taxon>Mollusca</taxon>
        <taxon>Bivalvia</taxon>
        <taxon>Autobranchia</taxon>
        <taxon>Heteroconchia</taxon>
        <taxon>Euheterodonta</taxon>
        <taxon>Imparidentia</taxon>
        <taxon>Neoheterodontei</taxon>
        <taxon>Myida</taxon>
        <taxon>Dreissenoidea</taxon>
        <taxon>Dreissenidae</taxon>
        <taxon>Dreissena</taxon>
    </lineage>
</organism>
<reference evidence="8" key="2">
    <citation type="submission" date="2020-11" db="EMBL/GenBank/DDBJ databases">
        <authorList>
            <person name="McCartney M.A."/>
            <person name="Auch B."/>
            <person name="Kono T."/>
            <person name="Mallez S."/>
            <person name="Becker A."/>
            <person name="Gohl D.M."/>
            <person name="Silverstein K.A.T."/>
            <person name="Koren S."/>
            <person name="Bechman K.B."/>
            <person name="Herman A."/>
            <person name="Abrahante J.E."/>
            <person name="Garbe J."/>
        </authorList>
    </citation>
    <scope>NUCLEOTIDE SEQUENCE</scope>
    <source>
        <strain evidence="8">Duluth1</strain>
        <tissue evidence="8">Whole animal</tissue>
    </source>
</reference>
<dbReference type="PANTHER" id="PTHR23080:SF63">
    <property type="entry name" value="TICK TRANSPOSON"/>
    <property type="match status" value="1"/>
</dbReference>
<dbReference type="AlphaFoldDB" id="A0A9D4J098"/>
<gene>
    <name evidence="8" type="ORF">DPMN_148503</name>
</gene>
<proteinExistence type="predicted"/>
<accession>A0A9D4J098</accession>